<dbReference type="Pfam" id="PF00171">
    <property type="entry name" value="Aldedh"/>
    <property type="match status" value="1"/>
</dbReference>
<dbReference type="Proteomes" id="UP001635816">
    <property type="component" value="Unassembled WGS sequence"/>
</dbReference>
<reference evidence="3 4" key="1">
    <citation type="submission" date="2024-12" db="EMBL/GenBank/DDBJ databases">
        <title>The coexistence of Mycolicibacterium septicum and Mycolicibacterium nivoides in clinical samples.</title>
        <authorList>
            <person name="Wang C."/>
            <person name="Feng Y."/>
            <person name="Zong Z."/>
        </authorList>
    </citation>
    <scope>NUCLEOTIDE SEQUENCE [LARGE SCALE GENOMIC DNA]</scope>
    <source>
        <strain evidence="3 4">120309</strain>
    </source>
</reference>
<comment type="caution">
    <text evidence="3">The sequence shown here is derived from an EMBL/GenBank/DDBJ whole genome shotgun (WGS) entry which is preliminary data.</text>
</comment>
<dbReference type="InterPro" id="IPR016163">
    <property type="entry name" value="Ald_DH_C"/>
</dbReference>
<evidence type="ECO:0000259" key="2">
    <source>
        <dbReference type="Pfam" id="PF00171"/>
    </source>
</evidence>
<organism evidence="3 4">
    <name type="scientific">Mycolicibacterium nivoides</name>
    <dbReference type="NCBI Taxonomy" id="2487344"/>
    <lineage>
        <taxon>Bacteria</taxon>
        <taxon>Bacillati</taxon>
        <taxon>Actinomycetota</taxon>
        <taxon>Actinomycetes</taxon>
        <taxon>Mycobacteriales</taxon>
        <taxon>Mycobacteriaceae</taxon>
        <taxon>Mycolicibacterium</taxon>
    </lineage>
</organism>
<protein>
    <submittedName>
        <fullName evidence="3">Aldehyde dehydrogenase family protein</fullName>
    </submittedName>
</protein>
<keyword evidence="1" id="KW-0560">Oxidoreductase</keyword>
<feature type="domain" description="Aldehyde dehydrogenase" evidence="2">
    <location>
        <begin position="12"/>
        <end position="407"/>
    </location>
</feature>
<dbReference type="SUPFAM" id="SSF53720">
    <property type="entry name" value="ALDH-like"/>
    <property type="match status" value="1"/>
</dbReference>
<evidence type="ECO:0000313" key="3">
    <source>
        <dbReference type="EMBL" id="MFN6547219.1"/>
    </source>
</evidence>
<proteinExistence type="predicted"/>
<name>A0ABW9LHY1_9MYCO</name>
<dbReference type="InterPro" id="IPR016161">
    <property type="entry name" value="Ald_DH/histidinol_DH"/>
</dbReference>
<dbReference type="Gene3D" id="3.40.605.10">
    <property type="entry name" value="Aldehyde Dehydrogenase, Chain A, domain 1"/>
    <property type="match status" value="1"/>
</dbReference>
<keyword evidence="4" id="KW-1185">Reference proteome</keyword>
<dbReference type="Gene3D" id="3.40.309.10">
    <property type="entry name" value="Aldehyde Dehydrogenase, Chain A, domain 2"/>
    <property type="match status" value="1"/>
</dbReference>
<accession>A0ABW9LHY1</accession>
<dbReference type="InterPro" id="IPR015590">
    <property type="entry name" value="Aldehyde_DH_dom"/>
</dbReference>
<sequence length="520" mass="55367">MVSNSPHTALTDRSSAATAQAILQRSVWAARAYADFDAAAVSRIVSRVVAVAESKAGHYAEWAVRETGFGVVEHKRLKNIACSRGLLDAYTDSDFVTPRLQPDAKIVEIPRPAGVVLALTPSTNPVSSVYFKTILALMTRNSIVICPHPRARECCIDAANTLAEAAVAAGAPDGVIQVIEHPSIPLLNTLMADARTSVILATGGGDMVRSAYRSGNPALGVGPANVPVLVDRTADIKAAAERIVDSKSFDNSILCTNESVLIVERAVSDELSNQLRHQGAHILKPDERDRIRATVFPDTHFDARYVGRSADYIAEAAGLRVPSGTKILVAPFDLIVPEEPLAHEKLCPVLGYTTVPTADDGIAAARSLLRITGAGHSAAIHSNDAETVLKFSTQMPVYRVSVNVGNSLGSAGFHTNLAPTMTIGTGFFGRSSLGENLQPAHLVHWSRIAYNADATVAFPNFGSLTLPRPIEGPTPPYPLPSNDAGHGLPAETMAADRGDAALRAELRRLIFEELTDMMRS</sequence>
<dbReference type="RefSeq" id="WP_409545035.1">
    <property type="nucleotide sequence ID" value="NZ_JBKBDD010000014.1"/>
</dbReference>
<evidence type="ECO:0000313" key="4">
    <source>
        <dbReference type="Proteomes" id="UP001635816"/>
    </source>
</evidence>
<dbReference type="PANTHER" id="PTHR11699">
    <property type="entry name" value="ALDEHYDE DEHYDROGENASE-RELATED"/>
    <property type="match status" value="1"/>
</dbReference>
<dbReference type="InterPro" id="IPR016162">
    <property type="entry name" value="Ald_DH_N"/>
</dbReference>
<gene>
    <name evidence="3" type="ORF">ACK4CT_28880</name>
</gene>
<dbReference type="EMBL" id="JBKBDD010000014">
    <property type="protein sequence ID" value="MFN6547219.1"/>
    <property type="molecule type" value="Genomic_DNA"/>
</dbReference>
<dbReference type="CDD" id="cd07122">
    <property type="entry name" value="ALDH_F20_ACDH"/>
    <property type="match status" value="1"/>
</dbReference>
<evidence type="ECO:0000256" key="1">
    <source>
        <dbReference type="ARBA" id="ARBA00023002"/>
    </source>
</evidence>